<feature type="non-terminal residue" evidence="1">
    <location>
        <position position="1"/>
    </location>
</feature>
<accession>A0ACA9NKX7</accession>
<evidence type="ECO:0000313" key="1">
    <source>
        <dbReference type="EMBL" id="CAG8661868.1"/>
    </source>
</evidence>
<comment type="caution">
    <text evidence="1">The sequence shown here is derived from an EMBL/GenBank/DDBJ whole genome shotgun (WGS) entry which is preliminary data.</text>
</comment>
<dbReference type="Proteomes" id="UP000789920">
    <property type="component" value="Unassembled WGS sequence"/>
</dbReference>
<gene>
    <name evidence="1" type="ORF">RPERSI_LOCUS8308</name>
</gene>
<name>A0ACA9NKX7_9GLOM</name>
<reference evidence="1" key="1">
    <citation type="submission" date="2021-06" db="EMBL/GenBank/DDBJ databases">
        <authorList>
            <person name="Kallberg Y."/>
            <person name="Tangrot J."/>
            <person name="Rosling A."/>
        </authorList>
    </citation>
    <scope>NUCLEOTIDE SEQUENCE</scope>
    <source>
        <strain evidence="1">MA461A</strain>
    </source>
</reference>
<proteinExistence type="predicted"/>
<sequence length="293" mass="33979">LTDKEKLEIAPDGKTLCVNFEKEEALRALEEPNKDPHLKPNELCEKCGSSCIVHKTKTSYTIKRRRYIKHKQENQGTCPQCHKTEFPDMAKGRMLDYERLTQVEMMPPELDHAKSLEQRLNNQNLTPQERQQADYLRNLQRNTLRNAENNYQTRYGDLTEDDPNKGKGLSGGIIALIVIGIAIIVGGIIFLLTRRDEESDKGKENKKVIAEENNKLEKWLLSNSCCGQEMVLEETCEEDNNQKINSRNFLNGSIAIFIERRRILKEQFQKLKDEFLTEEQSSIVELRELPDHY</sequence>
<protein>
    <submittedName>
        <fullName evidence="1">175_t:CDS:1</fullName>
    </submittedName>
</protein>
<dbReference type="EMBL" id="CAJVQC010014903">
    <property type="protein sequence ID" value="CAG8661868.1"/>
    <property type="molecule type" value="Genomic_DNA"/>
</dbReference>
<evidence type="ECO:0000313" key="2">
    <source>
        <dbReference type="Proteomes" id="UP000789920"/>
    </source>
</evidence>
<organism evidence="1 2">
    <name type="scientific">Racocetra persica</name>
    <dbReference type="NCBI Taxonomy" id="160502"/>
    <lineage>
        <taxon>Eukaryota</taxon>
        <taxon>Fungi</taxon>
        <taxon>Fungi incertae sedis</taxon>
        <taxon>Mucoromycota</taxon>
        <taxon>Glomeromycotina</taxon>
        <taxon>Glomeromycetes</taxon>
        <taxon>Diversisporales</taxon>
        <taxon>Gigasporaceae</taxon>
        <taxon>Racocetra</taxon>
    </lineage>
</organism>
<keyword evidence="2" id="KW-1185">Reference proteome</keyword>